<organism evidence="1 2">
    <name type="scientific">Paraburkholderia hiiakae</name>
    <dbReference type="NCBI Taxonomy" id="1081782"/>
    <lineage>
        <taxon>Bacteria</taxon>
        <taxon>Pseudomonadati</taxon>
        <taxon>Pseudomonadota</taxon>
        <taxon>Betaproteobacteria</taxon>
        <taxon>Burkholderiales</taxon>
        <taxon>Burkholderiaceae</taxon>
        <taxon>Paraburkholderia</taxon>
    </lineage>
</organism>
<name>A0ABM8P569_9BURK</name>
<gene>
    <name evidence="1" type="ORF">LMG27952_06159</name>
</gene>
<dbReference type="Proteomes" id="UP000656319">
    <property type="component" value="Unassembled WGS sequence"/>
</dbReference>
<keyword evidence="2" id="KW-1185">Reference proteome</keyword>
<dbReference type="EMBL" id="CAJHCQ010000021">
    <property type="protein sequence ID" value="CAD6556644.1"/>
    <property type="molecule type" value="Genomic_DNA"/>
</dbReference>
<evidence type="ECO:0000313" key="1">
    <source>
        <dbReference type="EMBL" id="CAD6556644.1"/>
    </source>
</evidence>
<dbReference type="Pfam" id="PF16989">
    <property type="entry name" value="T6SS_VasJ"/>
    <property type="match status" value="1"/>
</dbReference>
<evidence type="ECO:0000313" key="2">
    <source>
        <dbReference type="Proteomes" id="UP000656319"/>
    </source>
</evidence>
<dbReference type="InterPro" id="IPR017739">
    <property type="entry name" value="T6SS-assoc_VCA0119"/>
</dbReference>
<accession>A0ABM8P569</accession>
<reference evidence="1 2" key="1">
    <citation type="submission" date="2020-10" db="EMBL/GenBank/DDBJ databases">
        <authorList>
            <person name="Peeters C."/>
        </authorList>
    </citation>
    <scope>NUCLEOTIDE SEQUENCE [LARGE SCALE GENOMIC DNA]</scope>
    <source>
        <strain evidence="1 2">LMG 27952</strain>
    </source>
</reference>
<sequence length="100" mass="11154">MRSDRHRFLQRFVMARLAAHAEHADAATALLLELDGAAKSLPLARWDPALVFEVKLQLVRALKATSNRKDADKPGLVRRIAELQGEMIVLDPARMLSLSL</sequence>
<comment type="caution">
    <text evidence="1">The sequence shown here is derived from an EMBL/GenBank/DDBJ whole genome shotgun (WGS) entry which is preliminary data.</text>
</comment>
<protein>
    <submittedName>
        <fullName evidence="1">Uncharacterized protein</fullName>
    </submittedName>
</protein>
<proteinExistence type="predicted"/>